<keyword evidence="5 13" id="KW-0436">Ligase</keyword>
<dbReference type="EMBL" id="CP001431">
    <property type="protein sequence ID" value="ACT69198.1"/>
    <property type="molecule type" value="Genomic_DNA"/>
</dbReference>
<evidence type="ECO:0000256" key="10">
    <source>
        <dbReference type="ARBA" id="ARBA00022917"/>
    </source>
</evidence>
<dbReference type="PANTHER" id="PTHR11538:SF41">
    <property type="entry name" value="PHENYLALANINE--TRNA LIGASE, MITOCHONDRIAL"/>
    <property type="match status" value="1"/>
</dbReference>
<evidence type="ECO:0000256" key="11">
    <source>
        <dbReference type="ARBA" id="ARBA00023146"/>
    </source>
</evidence>
<gene>
    <name evidence="13 15" type="primary">pheS</name>
    <name evidence="15" type="ordered locus">NRI_0208</name>
</gene>
<dbReference type="GO" id="GO:0000287">
    <property type="term" value="F:magnesium ion binding"/>
    <property type="evidence" value="ECO:0007669"/>
    <property type="project" value="UniProtKB-UniRule"/>
</dbReference>
<evidence type="ECO:0000256" key="9">
    <source>
        <dbReference type="ARBA" id="ARBA00022842"/>
    </source>
</evidence>
<dbReference type="OrthoDB" id="9800719at2"/>
<reference evidence="15 16" key="1">
    <citation type="journal article" date="2009" name="Nucleic Acids Res.">
        <title>Analysis of complete genome sequence of Neorickettsia risticii: causative agent of Potomac horse fever.</title>
        <authorList>
            <person name="Lin M."/>
            <person name="Zhang C."/>
            <person name="Gibson K."/>
            <person name="Rikihisa Y."/>
        </authorList>
    </citation>
    <scope>NUCLEOTIDE SEQUENCE [LARGE SCALE GENOMIC DNA]</scope>
    <source>
        <strain evidence="15 16">Illinois</strain>
    </source>
</reference>
<dbReference type="EC" id="6.1.1.20" evidence="13"/>
<evidence type="ECO:0000256" key="1">
    <source>
        <dbReference type="ARBA" id="ARBA00004496"/>
    </source>
</evidence>
<dbReference type="RefSeq" id="WP_015816089.1">
    <property type="nucleotide sequence ID" value="NC_013009.1"/>
</dbReference>
<organism evidence="15 16">
    <name type="scientific">Neorickettsia risticii (strain Illinois)</name>
    <dbReference type="NCBI Taxonomy" id="434131"/>
    <lineage>
        <taxon>Bacteria</taxon>
        <taxon>Pseudomonadati</taxon>
        <taxon>Pseudomonadota</taxon>
        <taxon>Alphaproteobacteria</taxon>
        <taxon>Rickettsiales</taxon>
        <taxon>Anaplasmataceae</taxon>
        <taxon>Neorickettsia</taxon>
    </lineage>
</organism>
<dbReference type="HOGENOM" id="CLU_025086_0_1_5"/>
<dbReference type="NCBIfam" id="TIGR00468">
    <property type="entry name" value="pheS"/>
    <property type="match status" value="1"/>
</dbReference>
<dbReference type="InterPro" id="IPR045864">
    <property type="entry name" value="aa-tRNA-synth_II/BPL/LPL"/>
</dbReference>
<sequence length="325" mass="37639">MTVDYEELRGRFYSRLDSVFSVEELNKLRFEYLSSKGGLVRSALAVLIQQRVEAERLSIWTGLLKEFNLALAHRLEFIREKESNEKLTAEAVDVSYPARPFKVGLKHPLVRVIEDTRKILTSLGLEYVDGPEVEDEYHVFDALNTPAHHPSRQMQDSFYLSEVGKLLRTHTSSVQIRAMEKREPPFYIFSLGKVYRNDWDATHTPMFHQVEVLCVDVDINMSHMRYCVGFFLDNLFGCARMRMRPSYFPFTEPSAEIDIRGQDGKWLEVMGCGMVHPNVLQNVGISPDRYRGFAFGAGLERLAVLRYDVHDLRSLYSNDLRWKVS</sequence>
<dbReference type="InterPro" id="IPR022911">
    <property type="entry name" value="Phe_tRNA_ligase_alpha1_bac"/>
</dbReference>
<keyword evidence="8 13" id="KW-0067">ATP-binding</keyword>
<keyword evidence="10 13" id="KW-0648">Protein biosynthesis</keyword>
<evidence type="ECO:0000256" key="6">
    <source>
        <dbReference type="ARBA" id="ARBA00022723"/>
    </source>
</evidence>
<keyword evidence="9 13" id="KW-0460">Magnesium</keyword>
<dbReference type="STRING" id="434131.NRI_0208"/>
<evidence type="ECO:0000256" key="5">
    <source>
        <dbReference type="ARBA" id="ARBA00022598"/>
    </source>
</evidence>
<dbReference type="Proteomes" id="UP000001627">
    <property type="component" value="Chromosome"/>
</dbReference>
<comment type="catalytic activity">
    <reaction evidence="12 13">
        <text>tRNA(Phe) + L-phenylalanine + ATP = L-phenylalanyl-tRNA(Phe) + AMP + diphosphate + H(+)</text>
        <dbReference type="Rhea" id="RHEA:19413"/>
        <dbReference type="Rhea" id="RHEA-COMP:9668"/>
        <dbReference type="Rhea" id="RHEA-COMP:9699"/>
        <dbReference type="ChEBI" id="CHEBI:15378"/>
        <dbReference type="ChEBI" id="CHEBI:30616"/>
        <dbReference type="ChEBI" id="CHEBI:33019"/>
        <dbReference type="ChEBI" id="CHEBI:58095"/>
        <dbReference type="ChEBI" id="CHEBI:78442"/>
        <dbReference type="ChEBI" id="CHEBI:78531"/>
        <dbReference type="ChEBI" id="CHEBI:456215"/>
        <dbReference type="EC" id="6.1.1.20"/>
    </reaction>
</comment>
<dbReference type="CDD" id="cd00496">
    <property type="entry name" value="PheRS_alpha_core"/>
    <property type="match status" value="1"/>
</dbReference>
<comment type="subunit">
    <text evidence="3 13">Tetramer of two alpha and two beta subunits.</text>
</comment>
<dbReference type="Pfam" id="PF01409">
    <property type="entry name" value="tRNA-synt_2d"/>
    <property type="match status" value="1"/>
</dbReference>
<keyword evidence="4 13" id="KW-0963">Cytoplasm</keyword>
<dbReference type="eggNOG" id="COG0016">
    <property type="taxonomic scope" value="Bacteria"/>
</dbReference>
<evidence type="ECO:0000256" key="3">
    <source>
        <dbReference type="ARBA" id="ARBA00011209"/>
    </source>
</evidence>
<dbReference type="GO" id="GO:0004826">
    <property type="term" value="F:phenylalanine-tRNA ligase activity"/>
    <property type="evidence" value="ECO:0007669"/>
    <property type="project" value="UniProtKB-UniRule"/>
</dbReference>
<dbReference type="HAMAP" id="MF_00281">
    <property type="entry name" value="Phe_tRNA_synth_alpha1"/>
    <property type="match status" value="1"/>
</dbReference>
<dbReference type="PANTHER" id="PTHR11538">
    <property type="entry name" value="PHENYLALANYL-TRNA SYNTHETASE"/>
    <property type="match status" value="1"/>
</dbReference>
<name>C6V484_NEORI</name>
<dbReference type="GO" id="GO:0005737">
    <property type="term" value="C:cytoplasm"/>
    <property type="evidence" value="ECO:0007669"/>
    <property type="project" value="UniProtKB-SubCell"/>
</dbReference>
<keyword evidence="11 13" id="KW-0030">Aminoacyl-tRNA synthetase</keyword>
<dbReference type="KEGG" id="nri:NRI_0208"/>
<evidence type="ECO:0000256" key="13">
    <source>
        <dbReference type="HAMAP-Rule" id="MF_00281"/>
    </source>
</evidence>
<keyword evidence="7 13" id="KW-0547">Nucleotide-binding</keyword>
<dbReference type="SUPFAM" id="SSF55681">
    <property type="entry name" value="Class II aaRS and biotin synthetases"/>
    <property type="match status" value="1"/>
</dbReference>
<dbReference type="GO" id="GO:0006432">
    <property type="term" value="P:phenylalanyl-tRNA aminoacylation"/>
    <property type="evidence" value="ECO:0007669"/>
    <property type="project" value="UniProtKB-UniRule"/>
</dbReference>
<accession>C6V484</accession>
<keyword evidence="16" id="KW-1185">Reference proteome</keyword>
<evidence type="ECO:0000256" key="8">
    <source>
        <dbReference type="ARBA" id="ARBA00022840"/>
    </source>
</evidence>
<dbReference type="GO" id="GO:0000049">
    <property type="term" value="F:tRNA binding"/>
    <property type="evidence" value="ECO:0007669"/>
    <property type="project" value="InterPro"/>
</dbReference>
<protein>
    <recommendedName>
        <fullName evidence="13">Phenylalanine--tRNA ligase alpha subunit</fullName>
        <ecNumber evidence="13">6.1.1.20</ecNumber>
    </recommendedName>
    <alternativeName>
        <fullName evidence="13">Phenylalanyl-tRNA synthetase alpha subunit</fullName>
        <shortName evidence="13">PheRS</shortName>
    </alternativeName>
</protein>
<keyword evidence="6 13" id="KW-0479">Metal-binding</keyword>
<evidence type="ECO:0000256" key="12">
    <source>
        <dbReference type="ARBA" id="ARBA00049255"/>
    </source>
</evidence>
<dbReference type="InterPro" id="IPR002319">
    <property type="entry name" value="Phenylalanyl-tRNA_Synthase"/>
</dbReference>
<dbReference type="InterPro" id="IPR006195">
    <property type="entry name" value="aa-tRNA-synth_II"/>
</dbReference>
<feature type="binding site" evidence="13">
    <location>
        <position position="252"/>
    </location>
    <ligand>
        <name>Mg(2+)</name>
        <dbReference type="ChEBI" id="CHEBI:18420"/>
        <note>shared with beta subunit</note>
    </ligand>
</feature>
<comment type="similarity">
    <text evidence="2 13">Belongs to the class-II aminoacyl-tRNA synthetase family. Phe-tRNA synthetase alpha subunit type 1 subfamily.</text>
</comment>
<evidence type="ECO:0000313" key="15">
    <source>
        <dbReference type="EMBL" id="ACT69198.1"/>
    </source>
</evidence>
<feature type="domain" description="Aminoacyl-transfer RNA synthetases class-II family profile" evidence="14">
    <location>
        <begin position="117"/>
        <end position="317"/>
    </location>
</feature>
<dbReference type="PROSITE" id="PS50862">
    <property type="entry name" value="AA_TRNA_LIGASE_II"/>
    <property type="match status" value="1"/>
</dbReference>
<evidence type="ECO:0000259" key="14">
    <source>
        <dbReference type="PROSITE" id="PS50862"/>
    </source>
</evidence>
<evidence type="ECO:0000256" key="4">
    <source>
        <dbReference type="ARBA" id="ARBA00022490"/>
    </source>
</evidence>
<dbReference type="GO" id="GO:0005524">
    <property type="term" value="F:ATP binding"/>
    <property type="evidence" value="ECO:0007669"/>
    <property type="project" value="UniProtKB-UniRule"/>
</dbReference>
<proteinExistence type="inferred from homology"/>
<evidence type="ECO:0000313" key="16">
    <source>
        <dbReference type="Proteomes" id="UP000001627"/>
    </source>
</evidence>
<comment type="subcellular location">
    <subcellularLocation>
        <location evidence="1 13">Cytoplasm</location>
    </subcellularLocation>
</comment>
<dbReference type="InterPro" id="IPR004529">
    <property type="entry name" value="Phe-tRNA-synth_IIc_asu"/>
</dbReference>
<comment type="cofactor">
    <cofactor evidence="13">
        <name>Mg(2+)</name>
        <dbReference type="ChEBI" id="CHEBI:18420"/>
    </cofactor>
    <text evidence="13">Binds 2 magnesium ions per tetramer.</text>
</comment>
<evidence type="ECO:0000256" key="7">
    <source>
        <dbReference type="ARBA" id="ARBA00022741"/>
    </source>
</evidence>
<dbReference type="AlphaFoldDB" id="C6V484"/>
<dbReference type="Gene3D" id="3.30.930.10">
    <property type="entry name" value="Bira Bifunctional Protein, Domain 2"/>
    <property type="match status" value="1"/>
</dbReference>
<evidence type="ECO:0000256" key="2">
    <source>
        <dbReference type="ARBA" id="ARBA00010207"/>
    </source>
</evidence>